<evidence type="ECO:0000313" key="2">
    <source>
        <dbReference type="Proteomes" id="UP001397290"/>
    </source>
</evidence>
<organism evidence="1 2">
    <name type="scientific">Beauveria asiatica</name>
    <dbReference type="NCBI Taxonomy" id="1069075"/>
    <lineage>
        <taxon>Eukaryota</taxon>
        <taxon>Fungi</taxon>
        <taxon>Dikarya</taxon>
        <taxon>Ascomycota</taxon>
        <taxon>Pezizomycotina</taxon>
        <taxon>Sordariomycetes</taxon>
        <taxon>Hypocreomycetidae</taxon>
        <taxon>Hypocreales</taxon>
        <taxon>Cordycipitaceae</taxon>
        <taxon>Beauveria</taxon>
    </lineage>
</organism>
<keyword evidence="2" id="KW-1185">Reference proteome</keyword>
<dbReference type="Proteomes" id="UP001397290">
    <property type="component" value="Unassembled WGS sequence"/>
</dbReference>
<sequence>MACATVCAGAVNVPPGPAPKPANSKPVPEFAVPPSGDASKWTHINHTFALVDEATCQIAQMNNLLIEHYPQDQYQKEKISRHEILSGICGWDAGGAFSEKVSSPANRAAIVQ</sequence>
<evidence type="ECO:0000313" key="1">
    <source>
        <dbReference type="EMBL" id="KAK8146439.1"/>
    </source>
</evidence>
<reference evidence="1 2" key="1">
    <citation type="submission" date="2020-02" db="EMBL/GenBank/DDBJ databases">
        <title>Comparative genomics of the hypocrealean fungal genus Beauvera.</title>
        <authorList>
            <person name="Showalter D.N."/>
            <person name="Bushley K.E."/>
            <person name="Rehner S.A."/>
        </authorList>
    </citation>
    <scope>NUCLEOTIDE SEQUENCE [LARGE SCALE GENOMIC DNA]</scope>
    <source>
        <strain evidence="1 2">ARSEF4384</strain>
    </source>
</reference>
<protein>
    <submittedName>
        <fullName evidence="1">Uncharacterized protein</fullName>
    </submittedName>
</protein>
<gene>
    <name evidence="1" type="ORF">G3M48_003108</name>
</gene>
<dbReference type="Gene3D" id="3.20.20.80">
    <property type="entry name" value="Glycosidases"/>
    <property type="match status" value="1"/>
</dbReference>
<comment type="caution">
    <text evidence="1">The sequence shown here is derived from an EMBL/GenBank/DDBJ whole genome shotgun (WGS) entry which is preliminary data.</text>
</comment>
<accession>A0AAW0RVV0</accession>
<proteinExistence type="predicted"/>
<dbReference type="AlphaFoldDB" id="A0AAW0RVV0"/>
<dbReference type="SUPFAM" id="SSF51445">
    <property type="entry name" value="(Trans)glycosidases"/>
    <property type="match status" value="1"/>
</dbReference>
<dbReference type="EMBL" id="JAAHCF010000210">
    <property type="protein sequence ID" value="KAK8146439.1"/>
    <property type="molecule type" value="Genomic_DNA"/>
</dbReference>
<name>A0AAW0RVV0_9HYPO</name>
<dbReference type="InterPro" id="IPR017853">
    <property type="entry name" value="GH"/>
</dbReference>